<dbReference type="InterPro" id="IPR003660">
    <property type="entry name" value="HAMP_dom"/>
</dbReference>
<dbReference type="PRINTS" id="PR00260">
    <property type="entry name" value="CHEMTRNSDUCR"/>
</dbReference>
<keyword evidence="8" id="KW-0812">Transmembrane</keyword>
<dbReference type="SMART" id="SM00304">
    <property type="entry name" value="HAMP"/>
    <property type="match status" value="1"/>
</dbReference>
<dbReference type="GO" id="GO:0004888">
    <property type="term" value="F:transmembrane signaling receptor activity"/>
    <property type="evidence" value="ECO:0007669"/>
    <property type="project" value="InterPro"/>
</dbReference>
<reference evidence="12 13" key="1">
    <citation type="journal article" date="2010" name="J. Bacteriol.">
        <title>Genome sequence of the oligotrophic marine Gammaproteobacterium HTCC2143, isolated from the Oregon Coast.</title>
        <authorList>
            <person name="Oh H.M."/>
            <person name="Kang I."/>
            <person name="Ferriera S."/>
            <person name="Giovannoni S.J."/>
            <person name="Cho J.C."/>
        </authorList>
    </citation>
    <scope>NUCLEOTIDE SEQUENCE [LARGE SCALE GENOMIC DNA]</scope>
    <source>
        <strain evidence="12 13">HTCC2143</strain>
    </source>
</reference>
<dbReference type="InterPro" id="IPR004090">
    <property type="entry name" value="Chemotax_Me-accpt_rcpt"/>
</dbReference>
<dbReference type="Pfam" id="PF17152">
    <property type="entry name" value="CHASE8"/>
    <property type="match status" value="1"/>
</dbReference>
<dbReference type="CDD" id="cd06225">
    <property type="entry name" value="HAMP"/>
    <property type="match status" value="1"/>
</dbReference>
<evidence type="ECO:0000313" key="13">
    <source>
        <dbReference type="Proteomes" id="UP000004931"/>
    </source>
</evidence>
<keyword evidence="8" id="KW-0472">Membrane</keyword>
<evidence type="ECO:0000259" key="9">
    <source>
        <dbReference type="PROSITE" id="PS50111"/>
    </source>
</evidence>
<dbReference type="InterPro" id="IPR000727">
    <property type="entry name" value="T_SNARE_dom"/>
</dbReference>
<comment type="similarity">
    <text evidence="4">Belongs to the methyl-accepting chemotaxis (MCP) protein family.</text>
</comment>
<dbReference type="STRING" id="247633.GP2143_04875"/>
<feature type="compositionally biased region" description="Polar residues" evidence="7">
    <location>
        <begin position="262"/>
        <end position="276"/>
    </location>
</feature>
<dbReference type="PANTHER" id="PTHR32089">
    <property type="entry name" value="METHYL-ACCEPTING CHEMOTAXIS PROTEIN MCPB"/>
    <property type="match status" value="1"/>
</dbReference>
<dbReference type="Pfam" id="PF00672">
    <property type="entry name" value="HAMP"/>
    <property type="match status" value="1"/>
</dbReference>
<evidence type="ECO:0000259" key="10">
    <source>
        <dbReference type="PROSITE" id="PS50192"/>
    </source>
</evidence>
<feature type="domain" description="HAMP" evidence="11">
    <location>
        <begin position="197"/>
        <end position="251"/>
    </location>
</feature>
<dbReference type="GO" id="GO:0005886">
    <property type="term" value="C:plasma membrane"/>
    <property type="evidence" value="ECO:0007669"/>
    <property type="project" value="UniProtKB-SubCell"/>
</dbReference>
<evidence type="ECO:0000256" key="4">
    <source>
        <dbReference type="ARBA" id="ARBA00029447"/>
    </source>
</evidence>
<keyword evidence="2" id="KW-1003">Cell membrane</keyword>
<comment type="caution">
    <text evidence="12">The sequence shown here is derived from an EMBL/GenBank/DDBJ whole genome shotgun (WGS) entry which is preliminary data.</text>
</comment>
<dbReference type="InterPro" id="IPR004089">
    <property type="entry name" value="MCPsignal_dom"/>
</dbReference>
<organism evidence="12 13">
    <name type="scientific">marine gamma proteobacterium HTCC2143</name>
    <dbReference type="NCBI Taxonomy" id="247633"/>
    <lineage>
        <taxon>Bacteria</taxon>
        <taxon>Pseudomonadati</taxon>
        <taxon>Pseudomonadota</taxon>
        <taxon>Gammaproteobacteria</taxon>
        <taxon>Cellvibrionales</taxon>
        <taxon>Spongiibacteraceae</taxon>
        <taxon>BD1-7 clade</taxon>
    </lineage>
</organism>
<comment type="subcellular location">
    <subcellularLocation>
        <location evidence="1">Cell inner membrane</location>
        <topology evidence="1">Multi-pass membrane protein</topology>
    </subcellularLocation>
</comment>
<dbReference type="PROSITE" id="PS50885">
    <property type="entry name" value="HAMP"/>
    <property type="match status" value="1"/>
</dbReference>
<evidence type="ECO:0000259" key="11">
    <source>
        <dbReference type="PROSITE" id="PS50885"/>
    </source>
</evidence>
<dbReference type="GO" id="GO:0006935">
    <property type="term" value="P:chemotaxis"/>
    <property type="evidence" value="ECO:0007669"/>
    <property type="project" value="InterPro"/>
</dbReference>
<dbReference type="InterPro" id="IPR033417">
    <property type="entry name" value="CHASE8"/>
</dbReference>
<dbReference type="PROSITE" id="PS50111">
    <property type="entry name" value="CHEMOTAXIS_TRANSDUC_2"/>
    <property type="match status" value="1"/>
</dbReference>
<feature type="coiled-coil region" evidence="6">
    <location>
        <begin position="299"/>
        <end position="354"/>
    </location>
</feature>
<keyword evidence="6" id="KW-0175">Coiled coil</keyword>
<name>A0YB25_9GAMM</name>
<dbReference type="GO" id="GO:0007165">
    <property type="term" value="P:signal transduction"/>
    <property type="evidence" value="ECO:0007669"/>
    <property type="project" value="UniProtKB-KW"/>
</dbReference>
<dbReference type="EMBL" id="AAVT01000002">
    <property type="protein sequence ID" value="EAW31755.1"/>
    <property type="molecule type" value="Genomic_DNA"/>
</dbReference>
<feature type="domain" description="T-SNARE coiled-coil homology" evidence="10">
    <location>
        <begin position="451"/>
        <end position="505"/>
    </location>
</feature>
<feature type="region of interest" description="Disordered" evidence="7">
    <location>
        <begin position="262"/>
        <end position="282"/>
    </location>
</feature>
<dbReference type="SUPFAM" id="SSF58104">
    <property type="entry name" value="Methyl-accepting chemotaxis protein (MCP) signaling domain"/>
    <property type="match status" value="1"/>
</dbReference>
<evidence type="ECO:0000256" key="1">
    <source>
        <dbReference type="ARBA" id="ARBA00004429"/>
    </source>
</evidence>
<feature type="domain" description="Methyl-accepting transducer" evidence="9">
    <location>
        <begin position="256"/>
        <end position="492"/>
    </location>
</feature>
<evidence type="ECO:0000256" key="7">
    <source>
        <dbReference type="SAM" id="MobiDB-lite"/>
    </source>
</evidence>
<dbReference type="Proteomes" id="UP000004931">
    <property type="component" value="Unassembled WGS sequence"/>
</dbReference>
<dbReference type="AlphaFoldDB" id="A0YB25"/>
<gene>
    <name evidence="12" type="ORF">GP2143_04875</name>
</gene>
<proteinExistence type="inferred from homology"/>
<accession>A0YB25</accession>
<dbReference type="Gene3D" id="1.10.287.950">
    <property type="entry name" value="Methyl-accepting chemotaxis protein"/>
    <property type="match status" value="1"/>
</dbReference>
<protein>
    <submittedName>
        <fullName evidence="12">Methyl-accepting chemotaxis protein (Contains HAMP domain)</fullName>
    </submittedName>
</protein>
<sequence length="528" mass="57535">MSVNPINNKKVVNMSWSSLSLKWKILLGSAIASSLSVMMASLTFVYVETNRLEEAMGREIDTLTSVAANNTLVALAREDKKTVSEVLRSLKANKHITGAVIYNDTGNVFMSYDRRDRNALLPRGFPSFPPVSGQIFTDTYLGLSRELISDGDKIGDIYVRVDLTELKKTQRQLFMIAILMIVLWSIFAILLALIILRSIVKPINNIVSALRDIAEGEGDLTQRIDVVGSDEIAELAVSFNSFVERVHGIVVKFHEMSDQLSAEATKLSETTDQTSRGTEDQRREIEQVVAAVTQMNSTVSEVSNNVARAARDAEQADQQAVNGRNIVEQTMASIENLAGDIERAAEVITQLRQESRNIGAVLEVIGGIAEQTNLLALNAAIEAARAGEQGRGFAVVADEVRTLASRTQASTREIQEMIDRLQTGSKEAVKAMEKGRQQASTSVESATSARDSLQEITSSVTEIRDMTQQIAAASEQQDIVTEEINSSVVNISQVASQTSEGARDIAASSSHLATLSEDLNGLVKQFKI</sequence>
<dbReference type="Pfam" id="PF00015">
    <property type="entry name" value="MCPsignal"/>
    <property type="match status" value="1"/>
</dbReference>
<keyword evidence="13" id="KW-1185">Reference proteome</keyword>
<evidence type="ECO:0000256" key="5">
    <source>
        <dbReference type="PROSITE-ProRule" id="PRU00284"/>
    </source>
</evidence>
<evidence type="ECO:0000256" key="2">
    <source>
        <dbReference type="ARBA" id="ARBA00022519"/>
    </source>
</evidence>
<keyword evidence="8" id="KW-1133">Transmembrane helix</keyword>
<dbReference type="PROSITE" id="PS50192">
    <property type="entry name" value="T_SNARE"/>
    <property type="match status" value="1"/>
</dbReference>
<evidence type="ECO:0000256" key="8">
    <source>
        <dbReference type="SAM" id="Phobius"/>
    </source>
</evidence>
<keyword evidence="2" id="KW-0997">Cell inner membrane</keyword>
<evidence type="ECO:0000256" key="6">
    <source>
        <dbReference type="SAM" id="Coils"/>
    </source>
</evidence>
<dbReference type="PANTHER" id="PTHR32089:SF112">
    <property type="entry name" value="LYSOZYME-LIKE PROTEIN-RELATED"/>
    <property type="match status" value="1"/>
</dbReference>
<dbReference type="OrthoDB" id="2489132at2"/>
<feature type="transmembrane region" description="Helical" evidence="8">
    <location>
        <begin position="25"/>
        <end position="47"/>
    </location>
</feature>
<evidence type="ECO:0000256" key="3">
    <source>
        <dbReference type="ARBA" id="ARBA00023224"/>
    </source>
</evidence>
<evidence type="ECO:0000313" key="12">
    <source>
        <dbReference type="EMBL" id="EAW31755.1"/>
    </source>
</evidence>
<dbReference type="CDD" id="cd11386">
    <property type="entry name" value="MCP_signal"/>
    <property type="match status" value="1"/>
</dbReference>
<dbReference type="FunFam" id="1.10.287.950:FF:000001">
    <property type="entry name" value="Methyl-accepting chemotaxis sensory transducer"/>
    <property type="match status" value="1"/>
</dbReference>
<keyword evidence="3 5" id="KW-0807">Transducer</keyword>
<dbReference type="eggNOG" id="COG0840">
    <property type="taxonomic scope" value="Bacteria"/>
</dbReference>
<dbReference type="SMART" id="SM00283">
    <property type="entry name" value="MA"/>
    <property type="match status" value="1"/>
</dbReference>
<feature type="transmembrane region" description="Helical" evidence="8">
    <location>
        <begin position="173"/>
        <end position="196"/>
    </location>
</feature>